<dbReference type="Proteomes" id="UP000434172">
    <property type="component" value="Unassembled WGS sequence"/>
</dbReference>
<comment type="caution">
    <text evidence="1">The sequence shown here is derived from an EMBL/GenBank/DDBJ whole genome shotgun (WGS) entry which is preliminary data.</text>
</comment>
<evidence type="ECO:0000313" key="2">
    <source>
        <dbReference type="Proteomes" id="UP000434172"/>
    </source>
</evidence>
<accession>A0A8H3WE52</accession>
<evidence type="ECO:0000313" key="1">
    <source>
        <dbReference type="EMBL" id="KAF0322908.1"/>
    </source>
</evidence>
<proteinExistence type="predicted"/>
<sequence>MSTIQSPAASGFENLLPELFRMIMWNHLGLQDVLALACACKKTSDCFRAERKGLARRSLRELKSYLPESLWTYARAIINIRHHRQHASGAIPGSGLWPKMPSATQTEAYVAAACAALRSDHTAWVENLRMRQLADLETLIDEVDYCTAVALRPVNRTLTLAEKTAETLKWQRDFMCFELACQVFFIDEPSARTLCQQTYERFHQACYKTISFSPSELKKAVRFIGKEHVKLWEETTGRVTLQPYVEPQSPYMIVDLMSNEQLACGAKNVLVAVVGASNSGSAWPPGFKTVKSGNSIVVYSGGDHVELIAHRPMDDEESQYIYLLTSRGLRELVSLRRMGDEQRRGYIRENFFRHRPWVHCPPEIVKNPSSPTWEKFGPPLWREFDRSVEKRVRSAIKSFREMPINN</sequence>
<organism evidence="1 2">
    <name type="scientific">Colletotrichum asianum</name>
    <dbReference type="NCBI Taxonomy" id="702518"/>
    <lineage>
        <taxon>Eukaryota</taxon>
        <taxon>Fungi</taxon>
        <taxon>Dikarya</taxon>
        <taxon>Ascomycota</taxon>
        <taxon>Pezizomycotina</taxon>
        <taxon>Sordariomycetes</taxon>
        <taxon>Hypocreomycetidae</taxon>
        <taxon>Glomerellales</taxon>
        <taxon>Glomerellaceae</taxon>
        <taxon>Colletotrichum</taxon>
        <taxon>Colletotrichum gloeosporioides species complex</taxon>
    </lineage>
</organism>
<protein>
    <submittedName>
        <fullName evidence="1">Uncharacterized protein</fullName>
    </submittedName>
</protein>
<dbReference type="AlphaFoldDB" id="A0A8H3WE52"/>
<gene>
    <name evidence="1" type="ORF">GQ607_009909</name>
</gene>
<reference evidence="1 2" key="1">
    <citation type="submission" date="2019-12" db="EMBL/GenBank/DDBJ databases">
        <title>A genome sequence resource for the geographically widespread anthracnose pathogen Colletotrichum asianum.</title>
        <authorList>
            <person name="Meng Y."/>
        </authorList>
    </citation>
    <scope>NUCLEOTIDE SEQUENCE [LARGE SCALE GENOMIC DNA]</scope>
    <source>
        <strain evidence="1 2">ICMP 18580</strain>
    </source>
</reference>
<keyword evidence="2" id="KW-1185">Reference proteome</keyword>
<name>A0A8H3WE52_9PEZI</name>
<dbReference type="EMBL" id="WOWK01000057">
    <property type="protein sequence ID" value="KAF0322908.1"/>
    <property type="molecule type" value="Genomic_DNA"/>
</dbReference>